<dbReference type="EMBL" id="HE573026">
    <property type="protein sequence ID" value="CCC52445.1"/>
    <property type="molecule type" value="Genomic_DNA"/>
</dbReference>
<keyword evidence="1" id="KW-1133">Transmembrane helix</keyword>
<sequence length="230" mass="25999">MPLPFDASSLVEQQLRQAKSDLLLFGQWLALIEGGNKSLYPEMYQRIENLRATLLELSEGRPTTTSSSMQSGIPHIRVVGRQAVTSLQRQTAKQLLSELDLTFTMLQKQHNKDERLKTALDERNELIDVNGRTFGGSEVSLLHHIEDERTSLQYTRKRVQEIVSESCVVMNALHGQGVRLEGADSRVATMLESIGVSNSTVLQILRRNSMDAWLVYTGIVLTLLFLYIIW</sequence>
<evidence type="ECO:0000313" key="2">
    <source>
        <dbReference type="EMBL" id="CCC52445.1"/>
    </source>
</evidence>
<evidence type="ECO:0000256" key="1">
    <source>
        <dbReference type="SAM" id="Phobius"/>
    </source>
</evidence>
<keyword evidence="1" id="KW-0812">Transmembrane</keyword>
<keyword evidence="1" id="KW-0472">Membrane</keyword>
<accession>G0U4T0</accession>
<protein>
    <submittedName>
        <fullName evidence="2">Putative SNARE protein</fullName>
    </submittedName>
</protein>
<name>G0U4T0_TRYVY</name>
<dbReference type="AlphaFoldDB" id="G0U4T0"/>
<reference evidence="2" key="1">
    <citation type="journal article" date="2012" name="Proc. Natl. Acad. Sci. U.S.A.">
        <title>Antigenic diversity is generated by distinct evolutionary mechanisms in African trypanosome species.</title>
        <authorList>
            <person name="Jackson A.P."/>
            <person name="Berry A."/>
            <person name="Aslett M."/>
            <person name="Allison H.C."/>
            <person name="Burton P."/>
            <person name="Vavrova-Anderson J."/>
            <person name="Brown R."/>
            <person name="Browne H."/>
            <person name="Corton N."/>
            <person name="Hauser H."/>
            <person name="Gamble J."/>
            <person name="Gilderthorp R."/>
            <person name="Marcello L."/>
            <person name="McQuillan J."/>
            <person name="Otto T.D."/>
            <person name="Quail M.A."/>
            <person name="Sanders M.J."/>
            <person name="van Tonder A."/>
            <person name="Ginger M.L."/>
            <person name="Field M.C."/>
            <person name="Barry J.D."/>
            <person name="Hertz-Fowler C."/>
            <person name="Berriman M."/>
        </authorList>
    </citation>
    <scope>NUCLEOTIDE SEQUENCE</scope>
    <source>
        <strain evidence="2">Y486</strain>
    </source>
</reference>
<feature type="transmembrane region" description="Helical" evidence="1">
    <location>
        <begin position="212"/>
        <end position="229"/>
    </location>
</feature>
<gene>
    <name evidence="2" type="ORF">TVY486_1014880</name>
</gene>
<proteinExistence type="predicted"/>
<dbReference type="OMA" id="WLVYGGI"/>
<organism evidence="2">
    <name type="scientific">Trypanosoma vivax (strain Y486)</name>
    <dbReference type="NCBI Taxonomy" id="1055687"/>
    <lineage>
        <taxon>Eukaryota</taxon>
        <taxon>Discoba</taxon>
        <taxon>Euglenozoa</taxon>
        <taxon>Kinetoplastea</taxon>
        <taxon>Metakinetoplastina</taxon>
        <taxon>Trypanosomatida</taxon>
        <taxon>Trypanosomatidae</taxon>
        <taxon>Trypanosoma</taxon>
        <taxon>Duttonella</taxon>
    </lineage>
</organism>
<dbReference type="VEuPathDB" id="TriTrypDB:TvY486_1014880"/>